<dbReference type="GO" id="GO:0031146">
    <property type="term" value="P:SCF-dependent proteasomal ubiquitin-dependent protein catabolic process"/>
    <property type="evidence" value="ECO:0007669"/>
    <property type="project" value="TreeGrafter"/>
</dbReference>
<sequence>MPRGRDGREDEDAGEFQKSPVRGRPMVNKLVPKKLTRTTTDDTQTAINRVVHEAVARSSGSGSKGYAARATMGAAEKEDLAEDVRQRVQLVIEAKEDELIGKITHQQRLELIRLVATQSVDEALMERQRMERQAAQAAEEKVRMASFTPVMWRRLLCSYLLPQEEVLTLGSCSRFLRQDHALGLQTLILPGWLPMEEEKVSLTHVKPMPPQALKELAFKFRYAQTLLSRRGCRLLDTDLALLAPRMAQLRRLDLSFARRLSQEPLLEALKSCKCLAELSVRGCNQLQSKPFEELLGQELKGLEYLDVRGCEQLVPASIQKAAVQVHSLRFGFEVLPQLWPFNHEAPMTRLDLASWDLGGLRCLELDLGLLQLTEEQVNEDVARLATCRTLDLLLLWNVIDLRPSTFKALLRNQKEVDTMVLEDCYHHHDSYFHLVPSAWGLDSRDKVDAFSAASFFPAGLRGGKAVVAAVNVCREPNALIEAMAGAVAELGVQHVHLINEHDNDVLQRLAGPQVQSFHIRCTVNLASDSYSAGFLCPFLRACPNLRRFRLFPNAAHFAGRGLDLEPLLQELSSSCVALESLEVPSDPADKWREKETYHPVIEYDAGESSTARAQKVSLAVLQELLEKCPQLTQLQLPPPKGQSCFGFWRHCCDGPKVLKDMAQRRLDFCTPTLLPQELEGVLQVVADIAPERLCVNHQAPFPEGLAFALRSGPPLLALRVQHLPRAAAAVLANLLQELPEHSPQLEELALGHMSFTEEEADRLADALLGFRNLKELLYPRGLCEAAVTALNEALPQIMRQNRGLQKLHCCDISPKLLLQAVTGCHQLRKLLVLESQEGKAKLDISVQLLQYQLITRCPLLQSLMVFLKGPDIEDEADEERLTRETLLQGRYLKDLGNVNVDCYRGIQYNDGQEPDPNPPSESDSEDED</sequence>
<evidence type="ECO:0000313" key="2">
    <source>
        <dbReference type="EMBL" id="CAJ1393386.1"/>
    </source>
</evidence>
<dbReference type="Proteomes" id="UP001178507">
    <property type="component" value="Unassembled WGS sequence"/>
</dbReference>
<dbReference type="AlphaFoldDB" id="A0AA36ITJ4"/>
<feature type="region of interest" description="Disordered" evidence="1">
    <location>
        <begin position="1"/>
        <end position="26"/>
    </location>
</feature>
<keyword evidence="3" id="KW-1185">Reference proteome</keyword>
<name>A0AA36ITJ4_9DINO</name>
<organism evidence="2 3">
    <name type="scientific">Effrenium voratum</name>
    <dbReference type="NCBI Taxonomy" id="2562239"/>
    <lineage>
        <taxon>Eukaryota</taxon>
        <taxon>Sar</taxon>
        <taxon>Alveolata</taxon>
        <taxon>Dinophyceae</taxon>
        <taxon>Suessiales</taxon>
        <taxon>Symbiodiniaceae</taxon>
        <taxon>Effrenium</taxon>
    </lineage>
</organism>
<dbReference type="Gene3D" id="3.80.10.10">
    <property type="entry name" value="Ribonuclease Inhibitor"/>
    <property type="match status" value="2"/>
</dbReference>
<accession>A0AA36ITJ4</accession>
<dbReference type="PANTHER" id="PTHR13318:SF95">
    <property type="entry name" value="F-BOX PROTEIN YLR352W"/>
    <property type="match status" value="1"/>
</dbReference>
<evidence type="ECO:0000256" key="1">
    <source>
        <dbReference type="SAM" id="MobiDB-lite"/>
    </source>
</evidence>
<evidence type="ECO:0000313" key="3">
    <source>
        <dbReference type="Proteomes" id="UP001178507"/>
    </source>
</evidence>
<reference evidence="2" key="1">
    <citation type="submission" date="2023-08" db="EMBL/GenBank/DDBJ databases">
        <authorList>
            <person name="Chen Y."/>
            <person name="Shah S."/>
            <person name="Dougan E. K."/>
            <person name="Thang M."/>
            <person name="Chan C."/>
        </authorList>
    </citation>
    <scope>NUCLEOTIDE SEQUENCE</scope>
</reference>
<dbReference type="SUPFAM" id="SSF52047">
    <property type="entry name" value="RNI-like"/>
    <property type="match status" value="1"/>
</dbReference>
<dbReference type="PANTHER" id="PTHR13318">
    <property type="entry name" value="PARTNER OF PAIRED, ISOFORM B-RELATED"/>
    <property type="match status" value="1"/>
</dbReference>
<comment type="caution">
    <text evidence="2">The sequence shown here is derived from an EMBL/GenBank/DDBJ whole genome shotgun (WGS) entry which is preliminary data.</text>
</comment>
<gene>
    <name evidence="2" type="ORF">EVOR1521_LOCUS18263</name>
</gene>
<feature type="region of interest" description="Disordered" evidence="1">
    <location>
        <begin position="906"/>
        <end position="928"/>
    </location>
</feature>
<protein>
    <submittedName>
        <fullName evidence="2">Uncharacterized protein</fullName>
    </submittedName>
</protein>
<dbReference type="EMBL" id="CAUJNA010002557">
    <property type="protein sequence ID" value="CAJ1393386.1"/>
    <property type="molecule type" value="Genomic_DNA"/>
</dbReference>
<dbReference type="GO" id="GO:0019005">
    <property type="term" value="C:SCF ubiquitin ligase complex"/>
    <property type="evidence" value="ECO:0007669"/>
    <property type="project" value="TreeGrafter"/>
</dbReference>
<proteinExistence type="predicted"/>
<dbReference type="InterPro" id="IPR032675">
    <property type="entry name" value="LRR_dom_sf"/>
</dbReference>